<feature type="domain" description="Dynamin N-terminal" evidence="7">
    <location>
        <begin position="57"/>
        <end position="212"/>
    </location>
</feature>
<dbReference type="Proteomes" id="UP001178662">
    <property type="component" value="Chromosome"/>
</dbReference>
<name>A0AA95F2Q3_9BACL</name>
<dbReference type="GO" id="GO:0008053">
    <property type="term" value="P:mitochondrial fusion"/>
    <property type="evidence" value="ECO:0007669"/>
    <property type="project" value="TreeGrafter"/>
</dbReference>
<evidence type="ECO:0000256" key="4">
    <source>
        <dbReference type="ARBA" id="ARBA00023134"/>
    </source>
</evidence>
<sequence length="1236" mass="136668">MRTSAVEAPMKEQHNVLDAYKVTLARMSGLTAEQGDRTQAMKFGELESKLDQGRLTVAFCGHFSAGKSTLVNALCGAQLLPSSPIPTSANVVTIMNGEPAAEMVFHHREGQASPVRQIAVDDLHHFAVDGEGVAAIQVSYPIPLLGDGMAIVDTPGVDSTDGAHRAATESALHLADVVCYVTDYNHVQSEVNFRFLRSLTRWGKPTYLIVNQIDKHREEQLKFADFQSSLEQALVSWDIDVAATIYLSLREKEHPLSQWGELQQLLQSLQALNVPLMTRSAERSALYLAEQFRETLHQRNEQRRDAILERLGEEEASTIRVKHEQLVAQLTDADNAGIASRERLRVELDRLLSNANITPSDTRDKAQKVLEAMQSSFKVGWLSNAAKTEAERERRLQELAADFNSQITAHLTGHIQELLRKEAKASIDAEGTIRAKVEEQRLEQSLEQAFDLVTADWLKMNVKTGAGAEGQATLHYASEISNGLKALYRKIALQWFDQLEAGRKSEREGYIVTLRDQLAQLEQRVEAAKELELLEQEEFDAEASLVALLPERDVESVLKLPTTAKLDVDEFSQAKLSTQVVTEGDSQKLKSDVPAVAAGKDTSASLGASQEAASLLDQAATILEQLSALHSMAESLKIKAERFKQKRFTIALFGAFSAGKSSFANALVGQSVLPVSPNPTTAAINRILAPIGDEKSGTARITMKSRDAFLADVSHSLRRLGFEQSDILGCGQDLMKLLALQDQRSADEVHPRGRPHLAFLKAALKGWTEYGSMLGQQFVVEEAEYRRYAAEELASCFVAEIDLYIDCPLTRSGAVLVDTPGADSINARHTGVAFEYIKNADAVLFVTYYNHAFTEADREFLNQLGSVKDVFELDKMFFIINASDLASSHEELLAVQQHVGTQLQKHGIRNPRLYPVSSLLGLQAKQQEDQAAIEAAGMSAFEQAFSIFADEELGGLAVAAAHKELKHIDHLLESWLQSANADAASREAKAARLQAKAKQWAERSQLLPSAAVQPLLQEVNEQQYHLRQRVKFRFNEHFNTAFHPSVLQDDGRDLKKLLVACHADLERSIGEDILQELRAAGLRLEGTMNQMLSHMISGWIEGESSALEGFSPEMEQRASLEMPLLSPFEDGVKANSKLLWSSFRSPKHFFEKEGKASLKDQLEVSLYQRLDVQLAEMKDAWRETAASTLQQSLTSASHALAEQLSTFAVSLSEALLKPGDELKLAKLKAEWANVVK</sequence>
<protein>
    <submittedName>
        <fullName evidence="8">Dynamin family protein</fullName>
    </submittedName>
</protein>
<dbReference type="PANTHER" id="PTHR10465">
    <property type="entry name" value="TRANSMEMBRANE GTPASE FZO1"/>
    <property type="match status" value="1"/>
</dbReference>
<evidence type="ECO:0000256" key="5">
    <source>
        <dbReference type="ARBA" id="ARBA00023136"/>
    </source>
</evidence>
<dbReference type="InterPro" id="IPR027417">
    <property type="entry name" value="P-loop_NTPase"/>
</dbReference>
<evidence type="ECO:0000256" key="1">
    <source>
        <dbReference type="ARBA" id="ARBA00004370"/>
    </source>
</evidence>
<dbReference type="GO" id="GO:0005525">
    <property type="term" value="F:GTP binding"/>
    <property type="evidence" value="ECO:0007669"/>
    <property type="project" value="UniProtKB-KW"/>
</dbReference>
<dbReference type="EMBL" id="CP119317">
    <property type="protein sequence ID" value="WEK55758.1"/>
    <property type="molecule type" value="Genomic_DNA"/>
</dbReference>
<evidence type="ECO:0000256" key="2">
    <source>
        <dbReference type="ARBA" id="ARBA00022741"/>
    </source>
</evidence>
<accession>A0AA95F2Q3</accession>
<proteinExistence type="predicted"/>
<keyword evidence="9" id="KW-1185">Reference proteome</keyword>
<dbReference type="SUPFAM" id="SSF52540">
    <property type="entry name" value="P-loop containing nucleoside triphosphate hydrolases"/>
    <property type="match status" value="2"/>
</dbReference>
<keyword evidence="4" id="KW-0342">GTP-binding</keyword>
<evidence type="ECO:0000313" key="9">
    <source>
        <dbReference type="Proteomes" id="UP001178662"/>
    </source>
</evidence>
<keyword evidence="5" id="KW-0472">Membrane</keyword>
<dbReference type="GO" id="GO:0016020">
    <property type="term" value="C:membrane"/>
    <property type="evidence" value="ECO:0007669"/>
    <property type="project" value="UniProtKB-SubCell"/>
</dbReference>
<dbReference type="CDD" id="cd09912">
    <property type="entry name" value="DLP_2"/>
    <property type="match status" value="2"/>
</dbReference>
<dbReference type="InterPro" id="IPR027094">
    <property type="entry name" value="Mitofusin_fam"/>
</dbReference>
<dbReference type="PANTHER" id="PTHR10465:SF0">
    <property type="entry name" value="SARCALUMENIN"/>
    <property type="match status" value="1"/>
</dbReference>
<keyword evidence="3" id="KW-0378">Hydrolase</keyword>
<keyword evidence="6" id="KW-0175">Coiled coil</keyword>
<evidence type="ECO:0000256" key="6">
    <source>
        <dbReference type="SAM" id="Coils"/>
    </source>
</evidence>
<dbReference type="GO" id="GO:0003924">
    <property type="term" value="F:GTPase activity"/>
    <property type="evidence" value="ECO:0007669"/>
    <property type="project" value="InterPro"/>
</dbReference>
<evidence type="ECO:0000259" key="7">
    <source>
        <dbReference type="Pfam" id="PF00350"/>
    </source>
</evidence>
<dbReference type="AlphaFoldDB" id="A0AA95F2Q3"/>
<feature type="domain" description="Dynamin N-terminal" evidence="7">
    <location>
        <begin position="650"/>
        <end position="881"/>
    </location>
</feature>
<reference evidence="8" key="1">
    <citation type="submission" date="2023-03" db="EMBL/GenBank/DDBJ databases">
        <title>Andean soil-derived lignocellulolytic bacterial consortium as a source of novel taxa and putative plastic-active enzymes.</title>
        <authorList>
            <person name="Diaz-Garcia L."/>
            <person name="Chuvochina M."/>
            <person name="Feuerriegel G."/>
            <person name="Bunk B."/>
            <person name="Sproer C."/>
            <person name="Streit W.R."/>
            <person name="Rodriguez L.M."/>
            <person name="Overmann J."/>
            <person name="Jimenez D.J."/>
        </authorList>
    </citation>
    <scope>NUCLEOTIDE SEQUENCE</scope>
    <source>
        <strain evidence="8">MAG 2441</strain>
    </source>
</reference>
<organism evidence="8 9">
    <name type="scientific">Candidatus Cohnella colombiensis</name>
    <dbReference type="NCBI Taxonomy" id="3121368"/>
    <lineage>
        <taxon>Bacteria</taxon>
        <taxon>Bacillati</taxon>
        <taxon>Bacillota</taxon>
        <taxon>Bacilli</taxon>
        <taxon>Bacillales</taxon>
        <taxon>Paenibacillaceae</taxon>
        <taxon>Cohnella</taxon>
    </lineage>
</organism>
<evidence type="ECO:0000256" key="3">
    <source>
        <dbReference type="ARBA" id="ARBA00022801"/>
    </source>
</evidence>
<dbReference type="Pfam" id="PF00350">
    <property type="entry name" value="Dynamin_N"/>
    <property type="match status" value="2"/>
</dbReference>
<dbReference type="InterPro" id="IPR045063">
    <property type="entry name" value="Dynamin_N"/>
</dbReference>
<feature type="coiled-coil region" evidence="6">
    <location>
        <begin position="511"/>
        <end position="538"/>
    </location>
</feature>
<dbReference type="Gene3D" id="3.40.50.300">
    <property type="entry name" value="P-loop containing nucleotide triphosphate hydrolases"/>
    <property type="match status" value="2"/>
</dbReference>
<evidence type="ECO:0000313" key="8">
    <source>
        <dbReference type="EMBL" id="WEK55758.1"/>
    </source>
</evidence>
<gene>
    <name evidence="8" type="ORF">P0Y55_06855</name>
</gene>
<comment type="subcellular location">
    <subcellularLocation>
        <location evidence="1">Membrane</location>
    </subcellularLocation>
</comment>
<keyword evidence="2" id="KW-0547">Nucleotide-binding</keyword>